<keyword evidence="3" id="KW-1185">Reference proteome</keyword>
<dbReference type="PANTHER" id="PTHR23172">
    <property type="entry name" value="AUXILIN/CYCLIN G-ASSOCIATED KINASE-RELATED"/>
    <property type="match status" value="1"/>
</dbReference>
<dbReference type="AlphaFoldDB" id="C5LI80"/>
<dbReference type="InParanoid" id="C5LI80"/>
<evidence type="ECO:0000313" key="3">
    <source>
        <dbReference type="Proteomes" id="UP000007800"/>
    </source>
</evidence>
<dbReference type="GO" id="GO:0030276">
    <property type="term" value="F:clathrin binding"/>
    <property type="evidence" value="ECO:0007669"/>
    <property type="project" value="TreeGrafter"/>
</dbReference>
<proteinExistence type="predicted"/>
<evidence type="ECO:0000256" key="1">
    <source>
        <dbReference type="SAM" id="MobiDB-lite"/>
    </source>
</evidence>
<dbReference type="GO" id="GO:0005737">
    <property type="term" value="C:cytoplasm"/>
    <property type="evidence" value="ECO:0007669"/>
    <property type="project" value="TreeGrafter"/>
</dbReference>
<accession>C5LI80</accession>
<sequence length="262" mass="29372">MVTHRHHHLPWFALPCEGYDITVGSVKEHFPIEAAIAAYRSQFLTASNDCSRPKKKPTISPRGNSVPPSKGYGHQVRQGELDADLMDFGGGHHRTVSNPPSSSSVYPGITSRSSTPAAPQVRAEDLNREALKAARLKAKEERIRAKHEEFASRQREETTKREAKLDAQGRLAEELDHWAYTEQGKPKDIRTLLSNMEEALWPNSGWNAVSAGELMVNTGAVKKAYRKAIILCHPDRHQSASPDEQYRADRIFNALNEAFKRQ</sequence>
<reference evidence="2 3" key="1">
    <citation type="submission" date="2008-07" db="EMBL/GenBank/DDBJ databases">
        <authorList>
            <person name="El-Sayed N."/>
            <person name="Caler E."/>
            <person name="Inman J."/>
            <person name="Amedeo P."/>
            <person name="Hass B."/>
            <person name="Wortman J."/>
        </authorList>
    </citation>
    <scope>NUCLEOTIDE SEQUENCE [LARGE SCALE GENOMIC DNA]</scope>
    <source>
        <strain evidence="3">ATCC 50983 / TXsc</strain>
    </source>
</reference>
<dbReference type="EMBL" id="GG682187">
    <property type="protein sequence ID" value="EER03615.1"/>
    <property type="molecule type" value="Genomic_DNA"/>
</dbReference>
<feature type="region of interest" description="Disordered" evidence="1">
    <location>
        <begin position="48"/>
        <end position="73"/>
    </location>
</feature>
<dbReference type="GO" id="GO:0072318">
    <property type="term" value="P:clathrin coat disassembly"/>
    <property type="evidence" value="ECO:0007669"/>
    <property type="project" value="TreeGrafter"/>
</dbReference>
<keyword evidence="2" id="KW-0371">Homeobox</keyword>
<organism evidence="3">
    <name type="scientific">Perkinsus marinus (strain ATCC 50983 / TXsc)</name>
    <dbReference type="NCBI Taxonomy" id="423536"/>
    <lineage>
        <taxon>Eukaryota</taxon>
        <taxon>Sar</taxon>
        <taxon>Alveolata</taxon>
        <taxon>Perkinsozoa</taxon>
        <taxon>Perkinsea</taxon>
        <taxon>Perkinsida</taxon>
        <taxon>Perkinsidae</taxon>
        <taxon>Perkinsus</taxon>
    </lineage>
</organism>
<dbReference type="RefSeq" id="XP_002771799.1">
    <property type="nucleotide sequence ID" value="XM_002771753.1"/>
</dbReference>
<dbReference type="GO" id="GO:0003677">
    <property type="term" value="F:DNA binding"/>
    <property type="evidence" value="ECO:0007669"/>
    <property type="project" value="UniProtKB-KW"/>
</dbReference>
<evidence type="ECO:0000313" key="2">
    <source>
        <dbReference type="EMBL" id="EER03615.1"/>
    </source>
</evidence>
<dbReference type="OMA" id="WFALPCE"/>
<feature type="compositionally biased region" description="Low complexity" evidence="1">
    <location>
        <begin position="96"/>
        <end position="105"/>
    </location>
</feature>
<name>C5LI80_PERM5</name>
<dbReference type="InterPro" id="IPR001623">
    <property type="entry name" value="DnaJ_domain"/>
</dbReference>
<dbReference type="InterPro" id="IPR036869">
    <property type="entry name" value="J_dom_sf"/>
</dbReference>
<dbReference type="OrthoDB" id="1717591at2759"/>
<dbReference type="CDD" id="cd06257">
    <property type="entry name" value="DnaJ"/>
    <property type="match status" value="1"/>
</dbReference>
<dbReference type="GO" id="GO:0031982">
    <property type="term" value="C:vesicle"/>
    <property type="evidence" value="ECO:0007669"/>
    <property type="project" value="TreeGrafter"/>
</dbReference>
<dbReference type="PANTHER" id="PTHR23172:SF19">
    <property type="entry name" value="J DOMAIN-CONTAINING PROTEIN"/>
    <property type="match status" value="1"/>
</dbReference>
<dbReference type="GeneID" id="9047935"/>
<protein>
    <submittedName>
        <fullName evidence="2">Homeobox-containing protein, putative</fullName>
    </submittedName>
</protein>
<dbReference type="Gene3D" id="1.10.287.110">
    <property type="entry name" value="DnaJ domain"/>
    <property type="match status" value="1"/>
</dbReference>
<dbReference type="SUPFAM" id="SSF46565">
    <property type="entry name" value="Chaperone J-domain"/>
    <property type="match status" value="1"/>
</dbReference>
<dbReference type="GO" id="GO:0072583">
    <property type="term" value="P:clathrin-dependent endocytosis"/>
    <property type="evidence" value="ECO:0007669"/>
    <property type="project" value="TreeGrafter"/>
</dbReference>
<feature type="region of interest" description="Disordered" evidence="1">
    <location>
        <begin position="90"/>
        <end position="123"/>
    </location>
</feature>
<gene>
    <name evidence="2" type="ORF">Pmar_PMAR026291</name>
</gene>
<dbReference type="Proteomes" id="UP000007800">
    <property type="component" value="Unassembled WGS sequence"/>
</dbReference>